<name>A0A811U4P5_CERCA</name>
<dbReference type="AlphaFoldDB" id="A0A811U4P5"/>
<comment type="caution">
    <text evidence="2">The sequence shown here is derived from an EMBL/GenBank/DDBJ whole genome shotgun (WGS) entry which is preliminary data.</text>
</comment>
<dbReference type="EMBL" id="CAJHJT010000001">
    <property type="protein sequence ID" value="CAD6993859.1"/>
    <property type="molecule type" value="Genomic_DNA"/>
</dbReference>
<sequence length="70" mass="7293">MLVAHCSHGNQYVVSTHNTKRPCPRAAAHSTANTLRSPHTSQPPPTAGVTQSKVSTASPLCHVAHGQQGS</sequence>
<reference evidence="2" key="1">
    <citation type="submission" date="2020-11" db="EMBL/GenBank/DDBJ databases">
        <authorList>
            <person name="Whitehead M."/>
        </authorList>
    </citation>
    <scope>NUCLEOTIDE SEQUENCE</scope>
    <source>
        <strain evidence="2">EGII</strain>
    </source>
</reference>
<organism evidence="2 3">
    <name type="scientific">Ceratitis capitata</name>
    <name type="common">Mediterranean fruit fly</name>
    <name type="synonym">Tephritis capitata</name>
    <dbReference type="NCBI Taxonomy" id="7213"/>
    <lineage>
        <taxon>Eukaryota</taxon>
        <taxon>Metazoa</taxon>
        <taxon>Ecdysozoa</taxon>
        <taxon>Arthropoda</taxon>
        <taxon>Hexapoda</taxon>
        <taxon>Insecta</taxon>
        <taxon>Pterygota</taxon>
        <taxon>Neoptera</taxon>
        <taxon>Endopterygota</taxon>
        <taxon>Diptera</taxon>
        <taxon>Brachycera</taxon>
        <taxon>Muscomorpha</taxon>
        <taxon>Tephritoidea</taxon>
        <taxon>Tephritidae</taxon>
        <taxon>Ceratitis</taxon>
        <taxon>Ceratitis</taxon>
    </lineage>
</organism>
<protein>
    <submittedName>
        <fullName evidence="2">(Mediterranean fruit fly) hypothetical protein</fullName>
    </submittedName>
</protein>
<accession>A0A811U4P5</accession>
<feature type="compositionally biased region" description="Polar residues" evidence="1">
    <location>
        <begin position="48"/>
        <end position="58"/>
    </location>
</feature>
<evidence type="ECO:0000256" key="1">
    <source>
        <dbReference type="SAM" id="MobiDB-lite"/>
    </source>
</evidence>
<feature type="region of interest" description="Disordered" evidence="1">
    <location>
        <begin position="15"/>
        <end position="70"/>
    </location>
</feature>
<evidence type="ECO:0000313" key="3">
    <source>
        <dbReference type="Proteomes" id="UP000606786"/>
    </source>
</evidence>
<proteinExistence type="predicted"/>
<dbReference type="Proteomes" id="UP000606786">
    <property type="component" value="Unassembled WGS sequence"/>
</dbReference>
<evidence type="ECO:0000313" key="2">
    <source>
        <dbReference type="EMBL" id="CAD6993859.1"/>
    </source>
</evidence>
<keyword evidence="3" id="KW-1185">Reference proteome</keyword>
<feature type="compositionally biased region" description="Polar residues" evidence="1">
    <location>
        <begin position="30"/>
        <end position="40"/>
    </location>
</feature>
<gene>
    <name evidence="2" type="ORF">CCAP1982_LOCUS2655</name>
</gene>